<evidence type="ECO:0000313" key="2">
    <source>
        <dbReference type="EMBL" id="SSX12651.1"/>
    </source>
</evidence>
<dbReference type="InterPro" id="IPR036179">
    <property type="entry name" value="Ig-like_dom_sf"/>
</dbReference>
<protein>
    <submittedName>
        <fullName evidence="2">CSON004472 protein</fullName>
    </submittedName>
</protein>
<dbReference type="Gene3D" id="2.60.40.10">
    <property type="entry name" value="Immunoglobulins"/>
    <property type="match status" value="1"/>
</dbReference>
<keyword evidence="1" id="KW-1133">Transmembrane helix</keyword>
<dbReference type="AlphaFoldDB" id="A0A336L6I2"/>
<reference evidence="3" key="2">
    <citation type="submission" date="2018-07" db="EMBL/GenBank/DDBJ databases">
        <authorList>
            <person name="Quirk P.G."/>
            <person name="Krulwich T.A."/>
        </authorList>
    </citation>
    <scope>NUCLEOTIDE SEQUENCE</scope>
</reference>
<dbReference type="EMBL" id="UFQS01001887">
    <property type="protein sequence ID" value="SSX12651.1"/>
    <property type="molecule type" value="Genomic_DNA"/>
</dbReference>
<dbReference type="EMBL" id="UFQT01001887">
    <property type="protein sequence ID" value="SSX32094.1"/>
    <property type="molecule type" value="Genomic_DNA"/>
</dbReference>
<dbReference type="InterPro" id="IPR013783">
    <property type="entry name" value="Ig-like_fold"/>
</dbReference>
<reference evidence="2" key="1">
    <citation type="submission" date="2018-04" db="EMBL/GenBank/DDBJ databases">
        <authorList>
            <person name="Go L.Y."/>
            <person name="Mitchell J.A."/>
        </authorList>
    </citation>
    <scope>NUCLEOTIDE SEQUENCE</scope>
    <source>
        <tissue evidence="2">Whole organism</tissue>
    </source>
</reference>
<feature type="transmembrane region" description="Helical" evidence="1">
    <location>
        <begin position="106"/>
        <end position="128"/>
    </location>
</feature>
<dbReference type="SUPFAM" id="SSF48726">
    <property type="entry name" value="Immunoglobulin"/>
    <property type="match status" value="1"/>
</dbReference>
<organism evidence="2">
    <name type="scientific">Culicoides sonorensis</name>
    <name type="common">Biting midge</name>
    <dbReference type="NCBI Taxonomy" id="179676"/>
    <lineage>
        <taxon>Eukaryota</taxon>
        <taxon>Metazoa</taxon>
        <taxon>Ecdysozoa</taxon>
        <taxon>Arthropoda</taxon>
        <taxon>Hexapoda</taxon>
        <taxon>Insecta</taxon>
        <taxon>Pterygota</taxon>
        <taxon>Neoptera</taxon>
        <taxon>Endopterygota</taxon>
        <taxon>Diptera</taxon>
        <taxon>Nematocera</taxon>
        <taxon>Chironomoidea</taxon>
        <taxon>Ceratopogonidae</taxon>
        <taxon>Ceratopogoninae</taxon>
        <taxon>Culicoides</taxon>
        <taxon>Monoculicoides</taxon>
    </lineage>
</organism>
<sequence>MKTIYGLELDRTAFVTVTIQSNPRPETHWNIDNNIQIHQGDTKEKYEAQAPKEIAEGKWNVTLVIDKLSLEDTQKEYKLTADNALGRQEYKIKISPSDAPISDLDMGAIIGIAVACILVIIVIGLVIAARATGRWCFAETSKDASNKTNSNDEENSNGLKTIGQQIVPFKQRLLGMVARARGKHCDDNQDVIPNKEENDEYNEKISTETAILEDDQKQTLDNKNSNQLIYAELDIKTMPEIVNRTAVEKKTNDNQEKTEYAEILYVSPQNN</sequence>
<keyword evidence="1" id="KW-0472">Membrane</keyword>
<accession>A0A336L6I2</accession>
<evidence type="ECO:0000256" key="1">
    <source>
        <dbReference type="SAM" id="Phobius"/>
    </source>
</evidence>
<proteinExistence type="predicted"/>
<keyword evidence="1" id="KW-0812">Transmembrane</keyword>
<name>A0A336L6I2_CULSO</name>
<evidence type="ECO:0000313" key="3">
    <source>
        <dbReference type="EMBL" id="SSX32094.1"/>
    </source>
</evidence>
<gene>
    <name evidence="2" type="primary">CSON004472</name>
</gene>
<dbReference type="VEuPathDB" id="VectorBase:CSON004472"/>